<dbReference type="EMBL" id="CP012333">
    <property type="protein sequence ID" value="AKU97981.1"/>
    <property type="molecule type" value="Genomic_DNA"/>
</dbReference>
<dbReference type="STRING" id="1391654.AKJ09_04645"/>
<accession>A0A0K1PX68</accession>
<proteinExistence type="predicted"/>
<keyword evidence="4" id="KW-1185">Reference proteome</keyword>
<feature type="transmembrane region" description="Helical" evidence="2">
    <location>
        <begin position="86"/>
        <end position="107"/>
    </location>
</feature>
<name>A0A0K1PX68_9BACT</name>
<evidence type="ECO:0000256" key="1">
    <source>
        <dbReference type="SAM" id="MobiDB-lite"/>
    </source>
</evidence>
<organism evidence="3 4">
    <name type="scientific">Labilithrix luteola</name>
    <dbReference type="NCBI Taxonomy" id="1391654"/>
    <lineage>
        <taxon>Bacteria</taxon>
        <taxon>Pseudomonadati</taxon>
        <taxon>Myxococcota</taxon>
        <taxon>Polyangia</taxon>
        <taxon>Polyangiales</taxon>
        <taxon>Labilitrichaceae</taxon>
        <taxon>Labilithrix</taxon>
    </lineage>
</organism>
<feature type="transmembrane region" description="Helical" evidence="2">
    <location>
        <begin position="239"/>
        <end position="256"/>
    </location>
</feature>
<feature type="compositionally biased region" description="Low complexity" evidence="1">
    <location>
        <begin position="11"/>
        <end position="35"/>
    </location>
</feature>
<feature type="region of interest" description="Disordered" evidence="1">
    <location>
        <begin position="1"/>
        <end position="35"/>
    </location>
</feature>
<dbReference type="PATRIC" id="fig|1391654.3.peg.4712"/>
<evidence type="ECO:0000313" key="3">
    <source>
        <dbReference type="EMBL" id="AKU97981.1"/>
    </source>
</evidence>
<keyword evidence="2" id="KW-0812">Transmembrane</keyword>
<feature type="transmembrane region" description="Helical" evidence="2">
    <location>
        <begin position="170"/>
        <end position="192"/>
    </location>
</feature>
<dbReference type="RefSeq" id="WP_146649033.1">
    <property type="nucleotide sequence ID" value="NZ_CP012333.1"/>
</dbReference>
<keyword evidence="2" id="KW-1133">Transmembrane helix</keyword>
<keyword evidence="2" id="KW-0472">Membrane</keyword>
<dbReference type="KEGG" id="llu:AKJ09_04645"/>
<evidence type="ECO:0000256" key="2">
    <source>
        <dbReference type="SAM" id="Phobius"/>
    </source>
</evidence>
<evidence type="ECO:0000313" key="4">
    <source>
        <dbReference type="Proteomes" id="UP000064967"/>
    </source>
</evidence>
<feature type="transmembrane region" description="Helical" evidence="2">
    <location>
        <begin position="142"/>
        <end position="163"/>
    </location>
</feature>
<dbReference type="Proteomes" id="UP000064967">
    <property type="component" value="Chromosome"/>
</dbReference>
<protein>
    <submittedName>
        <fullName evidence="3">Uncharacterized protein</fullName>
    </submittedName>
</protein>
<reference evidence="3 4" key="1">
    <citation type="submission" date="2015-08" db="EMBL/GenBank/DDBJ databases">
        <authorList>
            <person name="Babu N.S."/>
            <person name="Beckwith C.J."/>
            <person name="Beseler K.G."/>
            <person name="Brison A."/>
            <person name="Carone J.V."/>
            <person name="Caskin T.P."/>
            <person name="Diamond M."/>
            <person name="Durham M.E."/>
            <person name="Foxe J.M."/>
            <person name="Go M."/>
            <person name="Henderson B.A."/>
            <person name="Jones I.B."/>
            <person name="McGettigan J.A."/>
            <person name="Micheletti S.J."/>
            <person name="Nasrallah M.E."/>
            <person name="Ortiz D."/>
            <person name="Piller C.R."/>
            <person name="Privatt S.R."/>
            <person name="Schneider S.L."/>
            <person name="Sharp S."/>
            <person name="Smith T.C."/>
            <person name="Stanton J.D."/>
            <person name="Ullery H.E."/>
            <person name="Wilson R.J."/>
            <person name="Serrano M.G."/>
            <person name="Buck G."/>
            <person name="Lee V."/>
            <person name="Wang Y."/>
            <person name="Carvalho R."/>
            <person name="Voegtly L."/>
            <person name="Shi R."/>
            <person name="Duckworth R."/>
            <person name="Johnson A."/>
            <person name="Loviza R."/>
            <person name="Walstead R."/>
            <person name="Shah Z."/>
            <person name="Kiflezghi M."/>
            <person name="Wade K."/>
            <person name="Ball S.L."/>
            <person name="Bradley K.W."/>
            <person name="Asai D.J."/>
            <person name="Bowman C.A."/>
            <person name="Russell D.A."/>
            <person name="Pope W.H."/>
            <person name="Jacobs-Sera D."/>
            <person name="Hendrix R.W."/>
            <person name="Hatfull G.F."/>
        </authorList>
    </citation>
    <scope>NUCLEOTIDE SEQUENCE [LARGE SCALE GENOMIC DNA]</scope>
    <source>
        <strain evidence="3 4">DSM 27648</strain>
    </source>
</reference>
<gene>
    <name evidence="3" type="ORF">AKJ09_04645</name>
</gene>
<feature type="transmembrane region" description="Helical" evidence="2">
    <location>
        <begin position="119"/>
        <end position="136"/>
    </location>
</feature>
<dbReference type="AlphaFoldDB" id="A0A0K1PX68"/>
<feature type="transmembrane region" description="Helical" evidence="2">
    <location>
        <begin position="212"/>
        <end position="230"/>
    </location>
</feature>
<feature type="transmembrane region" description="Helical" evidence="2">
    <location>
        <begin position="284"/>
        <end position="305"/>
    </location>
</feature>
<feature type="transmembrane region" description="Helical" evidence="2">
    <location>
        <begin position="40"/>
        <end position="66"/>
    </location>
</feature>
<sequence>MPPTLQTPPNASDATSSERAAAARPARSAPTNPASPNATVAWASGALLLTGALAVVAKIAGVVVLPGMRGVAVQSSVDTMDVVSSALGYTLAGMLVALVCGGSFELARATKIGTFARGLIVAMSGLVVALASPAVVQRLHTVATLSLASVTSLVAFTAGVVALRNPRTRALGTIFLLFSLSGMLRPLAWGLVGLAGERASLTMYQVGRGCGTGAVVTHMLGTLIAAAWLATRSRFRGRMLANAAVILAFAMTYLAARETEAPETELLAILRTSLVQTASASLSYGMSAIAAFLLPASLLLAIVALLQTKQPVALTVAFALALISQGAFDVPMQALAITAAAQWTLLAMVDDRAMWTAIIGKERSV</sequence>